<organism evidence="1 2">
    <name type="scientific">Lucifera butyrica</name>
    <dbReference type="NCBI Taxonomy" id="1351585"/>
    <lineage>
        <taxon>Bacteria</taxon>
        <taxon>Bacillati</taxon>
        <taxon>Bacillota</taxon>
        <taxon>Negativicutes</taxon>
        <taxon>Veillonellales</taxon>
        <taxon>Veillonellaceae</taxon>
        <taxon>Lucifera</taxon>
    </lineage>
</organism>
<dbReference type="EMBL" id="UPPP01000086">
    <property type="protein sequence ID" value="VBB08268.1"/>
    <property type="molecule type" value="Genomic_DNA"/>
</dbReference>
<gene>
    <name evidence="1" type="ORF">LUCI_3539</name>
</gene>
<proteinExistence type="predicted"/>
<evidence type="ECO:0008006" key="3">
    <source>
        <dbReference type="Google" id="ProtNLM"/>
    </source>
</evidence>
<reference evidence="1 2" key="1">
    <citation type="submission" date="2018-06" db="EMBL/GenBank/DDBJ databases">
        <authorList>
            <person name="Strepis N."/>
        </authorList>
    </citation>
    <scope>NUCLEOTIDE SEQUENCE [LARGE SCALE GENOMIC DNA]</scope>
    <source>
        <strain evidence="1">LUCI</strain>
    </source>
</reference>
<dbReference type="AlphaFoldDB" id="A0A498RGM3"/>
<dbReference type="Proteomes" id="UP000277811">
    <property type="component" value="Unassembled WGS sequence"/>
</dbReference>
<accession>A0A498RGM3</accession>
<name>A0A498RGM3_9FIRM</name>
<dbReference type="PANTHER" id="PTHR39966">
    <property type="entry name" value="BLL2471 PROTEIN-RELATED"/>
    <property type="match status" value="1"/>
</dbReference>
<dbReference type="Gene3D" id="1.20.120.520">
    <property type="entry name" value="nmb1532 protein domain like"/>
    <property type="match status" value="1"/>
</dbReference>
<protein>
    <recommendedName>
        <fullName evidence="3">Hemerythrin-like domain-containing protein</fullName>
    </recommendedName>
</protein>
<evidence type="ECO:0000313" key="2">
    <source>
        <dbReference type="Proteomes" id="UP000277811"/>
    </source>
</evidence>
<evidence type="ECO:0000313" key="1">
    <source>
        <dbReference type="EMBL" id="VBB08268.1"/>
    </source>
</evidence>
<dbReference type="GO" id="GO:0005886">
    <property type="term" value="C:plasma membrane"/>
    <property type="evidence" value="ECO:0007669"/>
    <property type="project" value="TreeGrafter"/>
</dbReference>
<sequence>MQEPCGLYQKQETISPTEDLMREHGVLIRIILIYGEIKDRLLAECSYGWGNIFDLTMETAVIAQEFINNYHQKLEETYLFPKFLQEQQYTKLVATLLEQHMTARALTKMIMHCARIRSPFKLCQLMAAYIRMYEPHSAREDTVLFPAFRKLVNPDRFYQLGQKFEEIEEQRFGENGFENIVNCIAQIEEALGIHDLSRFTPDLHLFTCN</sequence>
<dbReference type="PANTHER" id="PTHR39966:SF1">
    <property type="entry name" value="HEMERYTHRIN-LIKE DOMAIN-CONTAINING PROTEIN"/>
    <property type="match status" value="1"/>
</dbReference>
<keyword evidence="2" id="KW-1185">Reference proteome</keyword>